<protein>
    <submittedName>
        <fullName evidence="1">Uncharacterized protein</fullName>
    </submittedName>
</protein>
<sequence length="82" mass="9907">MRYEFLKQRTGYLRADVQHCQAERLSLTLSMIKLRAERDSLKKVVTHRDPLRPRLQRARLENWSWRGLAALGVYLQLRSWIR</sequence>
<gene>
    <name evidence="1" type="ORF">F0P93_29055</name>
</gene>
<evidence type="ECO:0000313" key="2">
    <source>
        <dbReference type="Proteomes" id="UP000326344"/>
    </source>
</evidence>
<organism evidence="1 2">
    <name type="scientific">Larkinella humicola</name>
    <dbReference type="NCBI Taxonomy" id="2607654"/>
    <lineage>
        <taxon>Bacteria</taxon>
        <taxon>Pseudomonadati</taxon>
        <taxon>Bacteroidota</taxon>
        <taxon>Cytophagia</taxon>
        <taxon>Cytophagales</taxon>
        <taxon>Spirosomataceae</taxon>
        <taxon>Larkinella</taxon>
    </lineage>
</organism>
<dbReference type="RefSeq" id="WP_150881312.1">
    <property type="nucleotide sequence ID" value="NZ_VTWS01000011.1"/>
</dbReference>
<reference evidence="1 2" key="1">
    <citation type="submission" date="2019-09" db="EMBL/GenBank/DDBJ databases">
        <title>Genome Sequence of Larkinella sp MA1.</title>
        <authorList>
            <person name="Srinivasan S."/>
        </authorList>
    </citation>
    <scope>NUCLEOTIDE SEQUENCE [LARGE SCALE GENOMIC DNA]</scope>
    <source>
        <strain evidence="1 2">MA1</strain>
    </source>
</reference>
<comment type="caution">
    <text evidence="1">The sequence shown here is derived from an EMBL/GenBank/DDBJ whole genome shotgun (WGS) entry which is preliminary data.</text>
</comment>
<dbReference type="Proteomes" id="UP000326344">
    <property type="component" value="Unassembled WGS sequence"/>
</dbReference>
<dbReference type="AlphaFoldDB" id="A0A5N1JBC7"/>
<proteinExistence type="predicted"/>
<keyword evidence="2" id="KW-1185">Reference proteome</keyword>
<accession>A0A5N1JBC7</accession>
<evidence type="ECO:0000313" key="1">
    <source>
        <dbReference type="EMBL" id="KAA9346318.1"/>
    </source>
</evidence>
<dbReference type="EMBL" id="VTWS01000011">
    <property type="protein sequence ID" value="KAA9346318.1"/>
    <property type="molecule type" value="Genomic_DNA"/>
</dbReference>
<name>A0A5N1JBC7_9BACT</name>